<organism evidence="4">
    <name type="scientific">freshwater metagenome</name>
    <dbReference type="NCBI Taxonomy" id="449393"/>
    <lineage>
        <taxon>unclassified sequences</taxon>
        <taxon>metagenomes</taxon>
        <taxon>ecological metagenomes</taxon>
    </lineage>
</organism>
<sequence>MTDERRNDLGRFISGPRKSARPSVRKPAAEILQAIANAAAGTANAAAGTANAVSESPLPGGG</sequence>
<evidence type="ECO:0000313" key="2">
    <source>
        <dbReference type="EMBL" id="CAB4774805.1"/>
    </source>
</evidence>
<proteinExistence type="predicted"/>
<accession>A0A6J7IEQ4</accession>
<dbReference type="EMBL" id="CAFBOS010000317">
    <property type="protein sequence ID" value="CAB5027004.1"/>
    <property type="molecule type" value="Genomic_DNA"/>
</dbReference>
<dbReference type="EMBL" id="CAFBMH010000133">
    <property type="protein sequence ID" value="CAB4929633.1"/>
    <property type="molecule type" value="Genomic_DNA"/>
</dbReference>
<evidence type="ECO:0000313" key="3">
    <source>
        <dbReference type="EMBL" id="CAB4836916.1"/>
    </source>
</evidence>
<dbReference type="EMBL" id="CAEZYR010000216">
    <property type="protein sequence ID" value="CAB4774805.1"/>
    <property type="molecule type" value="Genomic_DNA"/>
</dbReference>
<name>A0A6J7IEQ4_9ZZZZ</name>
<evidence type="ECO:0000313" key="4">
    <source>
        <dbReference type="EMBL" id="CAB4929633.1"/>
    </source>
</evidence>
<feature type="region of interest" description="Disordered" evidence="1">
    <location>
        <begin position="43"/>
        <end position="62"/>
    </location>
</feature>
<reference evidence="4" key="1">
    <citation type="submission" date="2020-05" db="EMBL/GenBank/DDBJ databases">
        <authorList>
            <person name="Chiriac C."/>
            <person name="Salcher M."/>
            <person name="Ghai R."/>
            <person name="Kavagutti S V."/>
        </authorList>
    </citation>
    <scope>NUCLEOTIDE SEQUENCE</scope>
</reference>
<evidence type="ECO:0000256" key="1">
    <source>
        <dbReference type="SAM" id="MobiDB-lite"/>
    </source>
</evidence>
<evidence type="ECO:0000313" key="5">
    <source>
        <dbReference type="EMBL" id="CAB5027004.1"/>
    </source>
</evidence>
<feature type="compositionally biased region" description="Low complexity" evidence="1">
    <location>
        <begin position="43"/>
        <end position="52"/>
    </location>
</feature>
<dbReference type="AlphaFoldDB" id="A0A6J7IEQ4"/>
<feature type="region of interest" description="Disordered" evidence="1">
    <location>
        <begin position="1"/>
        <end position="25"/>
    </location>
</feature>
<gene>
    <name evidence="2" type="ORF">UFOPK2754_03300</name>
    <name evidence="3" type="ORF">UFOPK3139_03362</name>
    <name evidence="4" type="ORF">UFOPK3543_02581</name>
    <name evidence="5" type="ORF">UFOPK3967_03130</name>
</gene>
<protein>
    <submittedName>
        <fullName evidence="4">Unannotated protein</fullName>
    </submittedName>
</protein>
<dbReference type="EMBL" id="CAFABA010000263">
    <property type="protein sequence ID" value="CAB4836916.1"/>
    <property type="molecule type" value="Genomic_DNA"/>
</dbReference>